<organism evidence="1">
    <name type="scientific">Rhizophora mucronata</name>
    <name type="common">Asiatic mangrove</name>
    <dbReference type="NCBI Taxonomy" id="61149"/>
    <lineage>
        <taxon>Eukaryota</taxon>
        <taxon>Viridiplantae</taxon>
        <taxon>Streptophyta</taxon>
        <taxon>Embryophyta</taxon>
        <taxon>Tracheophyta</taxon>
        <taxon>Spermatophyta</taxon>
        <taxon>Magnoliopsida</taxon>
        <taxon>eudicotyledons</taxon>
        <taxon>Gunneridae</taxon>
        <taxon>Pentapetalae</taxon>
        <taxon>rosids</taxon>
        <taxon>fabids</taxon>
        <taxon>Malpighiales</taxon>
        <taxon>Rhizophoraceae</taxon>
        <taxon>Rhizophora</taxon>
    </lineage>
</organism>
<evidence type="ECO:0000313" key="1">
    <source>
        <dbReference type="EMBL" id="MBX48785.1"/>
    </source>
</evidence>
<dbReference type="AlphaFoldDB" id="A0A2P2P1W7"/>
<dbReference type="EMBL" id="GGEC01068301">
    <property type="protein sequence ID" value="MBX48785.1"/>
    <property type="molecule type" value="Transcribed_RNA"/>
</dbReference>
<name>A0A2P2P1W7_RHIMU</name>
<protein>
    <submittedName>
        <fullName evidence="1">Uncharacterized protein</fullName>
    </submittedName>
</protein>
<accession>A0A2P2P1W7</accession>
<sequence>MNLRSGQFQVTESQNISFFNEKSYP</sequence>
<proteinExistence type="predicted"/>
<reference evidence="1" key="1">
    <citation type="submission" date="2018-02" db="EMBL/GenBank/DDBJ databases">
        <title>Rhizophora mucronata_Transcriptome.</title>
        <authorList>
            <person name="Meera S.P."/>
            <person name="Sreeshan A."/>
            <person name="Augustine A."/>
        </authorList>
    </citation>
    <scope>NUCLEOTIDE SEQUENCE</scope>
    <source>
        <tissue evidence="1">Leaf</tissue>
    </source>
</reference>